<evidence type="ECO:0000313" key="3">
    <source>
        <dbReference type="Proteomes" id="UP000183529"/>
    </source>
</evidence>
<evidence type="ECO:0000256" key="1">
    <source>
        <dbReference type="SAM" id="Phobius"/>
    </source>
</evidence>
<proteinExistence type="predicted"/>
<sequence length="134" mass="14704">MKAPLLTALALASGNTVTWLLGLRVVGAIDWLPDWYRLHHWGDTTVIVLATFSLYLMSRAPLKAYAVHCLALFLLWEIPTVLYGVERLAGPPMPDAVHAQLAPFIAGSLILLTAASTVAAATYVAPRRKTRRKR</sequence>
<protein>
    <submittedName>
        <fullName evidence="2">Uncharacterized protein</fullName>
    </submittedName>
</protein>
<keyword evidence="1" id="KW-0812">Transmembrane</keyword>
<reference evidence="2 3" key="1">
    <citation type="submission" date="2016-10" db="EMBL/GenBank/DDBJ databases">
        <authorList>
            <person name="Varghese N."/>
            <person name="Submissions S."/>
        </authorList>
    </citation>
    <scope>NUCLEOTIDE SEQUENCE [LARGE SCALE GENOMIC DNA]</scope>
    <source>
        <strain evidence="2 3">LMG 22274</strain>
    </source>
</reference>
<comment type="caution">
    <text evidence="2">The sequence shown here is derived from an EMBL/GenBank/DDBJ whole genome shotgun (WGS) entry which is preliminary data.</text>
</comment>
<feature type="transmembrane region" description="Helical" evidence="1">
    <location>
        <begin position="38"/>
        <end position="57"/>
    </location>
</feature>
<dbReference type="Proteomes" id="UP000183529">
    <property type="component" value="Unassembled WGS sequence"/>
</dbReference>
<dbReference type="RefSeq" id="WP_065059057.1">
    <property type="nucleotide sequence ID" value="NZ_CADFGN010000004.1"/>
</dbReference>
<accession>A0A1A5XHY9</accession>
<keyword evidence="1" id="KW-0472">Membrane</keyword>
<evidence type="ECO:0000313" key="2">
    <source>
        <dbReference type="EMBL" id="SEJ99462.1"/>
    </source>
</evidence>
<dbReference type="OrthoDB" id="9114691at2"/>
<feature type="transmembrane region" description="Helical" evidence="1">
    <location>
        <begin position="64"/>
        <end position="84"/>
    </location>
</feature>
<feature type="transmembrane region" description="Helical" evidence="1">
    <location>
        <begin position="104"/>
        <end position="125"/>
    </location>
</feature>
<name>A0A1A5XHY9_9BURK</name>
<dbReference type="EMBL" id="FNZM01000012">
    <property type="protein sequence ID" value="SEJ99462.1"/>
    <property type="molecule type" value="Genomic_DNA"/>
</dbReference>
<keyword evidence="1" id="KW-1133">Transmembrane helix</keyword>
<dbReference type="AlphaFoldDB" id="A0A1A5XHY9"/>
<organism evidence="2 3">
    <name type="scientific">Paraburkholderia tropica</name>
    <dbReference type="NCBI Taxonomy" id="92647"/>
    <lineage>
        <taxon>Bacteria</taxon>
        <taxon>Pseudomonadati</taxon>
        <taxon>Pseudomonadota</taxon>
        <taxon>Betaproteobacteria</taxon>
        <taxon>Burkholderiales</taxon>
        <taxon>Burkholderiaceae</taxon>
        <taxon>Paraburkholderia</taxon>
    </lineage>
</organism>
<gene>
    <name evidence="2" type="ORF">SAMN05216550_112186</name>
</gene>